<dbReference type="EMBL" id="NBAG03000554">
    <property type="protein sequence ID" value="PNI15579.1"/>
    <property type="molecule type" value="Genomic_DNA"/>
</dbReference>
<dbReference type="InterPro" id="IPR053064">
    <property type="entry name" value="Ankyrin-MYND_domain-protein"/>
</dbReference>
<dbReference type="AlphaFoldDB" id="A0A2J8IYJ0"/>
<proteinExistence type="predicted"/>
<feature type="non-terminal residue" evidence="1">
    <location>
        <position position="1"/>
    </location>
</feature>
<sequence length="83" mass="8722">PLPHADAGRARDVPGAEAAPGVHGLAATAGCLCQGEPVGPHVAVPVQERIPFFKFCYQCGRSIGVRLLPCPRCYGILTCSKYC</sequence>
<dbReference type="Proteomes" id="UP000236370">
    <property type="component" value="Unassembled WGS sequence"/>
</dbReference>
<reference evidence="1 2" key="1">
    <citation type="submission" date="2017-12" db="EMBL/GenBank/DDBJ databases">
        <title>High-resolution comparative analysis of great ape genomes.</title>
        <authorList>
            <person name="Pollen A."/>
            <person name="Hastie A."/>
            <person name="Hormozdiari F."/>
            <person name="Dougherty M."/>
            <person name="Liu R."/>
            <person name="Chaisson M."/>
            <person name="Hoppe E."/>
            <person name="Hill C."/>
            <person name="Pang A."/>
            <person name="Hillier L."/>
            <person name="Baker C."/>
            <person name="Armstrong J."/>
            <person name="Shendure J."/>
            <person name="Paten B."/>
            <person name="Wilson R."/>
            <person name="Chao H."/>
            <person name="Schneider V."/>
            <person name="Ventura M."/>
            <person name="Kronenberg Z."/>
            <person name="Murali S."/>
            <person name="Gordon D."/>
            <person name="Cantsilieris S."/>
            <person name="Munson K."/>
            <person name="Nelson B."/>
            <person name="Raja A."/>
            <person name="Underwood J."/>
            <person name="Diekhans M."/>
            <person name="Fiddes I."/>
            <person name="Haussler D."/>
            <person name="Eichler E."/>
        </authorList>
    </citation>
    <scope>NUCLEOTIDE SEQUENCE [LARGE SCALE GENOMIC DNA]</scope>
    <source>
        <strain evidence="1">Yerkes chimp pedigree #C0471</strain>
    </source>
</reference>
<accession>A0A2J8IYJ0</accession>
<evidence type="ECO:0000313" key="2">
    <source>
        <dbReference type="Proteomes" id="UP000236370"/>
    </source>
</evidence>
<feature type="non-terminal residue" evidence="1">
    <location>
        <position position="83"/>
    </location>
</feature>
<comment type="caution">
    <text evidence="1">The sequence shown here is derived from an EMBL/GenBank/DDBJ whole genome shotgun (WGS) entry which is preliminary data.</text>
</comment>
<gene>
    <name evidence="1" type="ORF">CK820_G0052005</name>
</gene>
<evidence type="ECO:0000313" key="1">
    <source>
        <dbReference type="EMBL" id="PNI15579.1"/>
    </source>
</evidence>
<dbReference type="PANTHER" id="PTHR15897">
    <property type="entry name" value="ANKYRIN REPEAT AND MYND DOMAIN PROTEIN 1"/>
    <property type="match status" value="1"/>
</dbReference>
<name>A0A2J8IYJ0_PANTR</name>
<organism evidence="1 2">
    <name type="scientific">Pan troglodytes</name>
    <name type="common">Chimpanzee</name>
    <dbReference type="NCBI Taxonomy" id="9598"/>
    <lineage>
        <taxon>Eukaryota</taxon>
        <taxon>Metazoa</taxon>
        <taxon>Chordata</taxon>
        <taxon>Craniata</taxon>
        <taxon>Vertebrata</taxon>
        <taxon>Euteleostomi</taxon>
        <taxon>Mammalia</taxon>
        <taxon>Eutheria</taxon>
        <taxon>Euarchontoglires</taxon>
        <taxon>Primates</taxon>
        <taxon>Haplorrhini</taxon>
        <taxon>Catarrhini</taxon>
        <taxon>Hominidae</taxon>
        <taxon>Pan</taxon>
    </lineage>
</organism>
<dbReference type="PANTHER" id="PTHR15897:SF2">
    <property type="entry name" value="ANKYRIN REPEAT AND MYND DOMAIN-CONTAINING PROTEIN 1"/>
    <property type="match status" value="1"/>
</dbReference>
<protein>
    <submittedName>
        <fullName evidence="1">ANKMY1 isoform 8</fullName>
    </submittedName>
</protein>